<protein>
    <submittedName>
        <fullName evidence="2">LAMI_0D00672g1_1</fullName>
    </submittedName>
</protein>
<proteinExistence type="predicted"/>
<gene>
    <name evidence="2" type="ORF">LAMI_0D00672G</name>
</gene>
<name>A0A1G4J874_9SACH</name>
<feature type="compositionally biased region" description="Polar residues" evidence="1">
    <location>
        <begin position="397"/>
        <end position="406"/>
    </location>
</feature>
<evidence type="ECO:0000256" key="1">
    <source>
        <dbReference type="SAM" id="MobiDB-lite"/>
    </source>
</evidence>
<dbReference type="Proteomes" id="UP000191024">
    <property type="component" value="Chromosome D"/>
</dbReference>
<feature type="compositionally biased region" description="Basic and acidic residues" evidence="1">
    <location>
        <begin position="180"/>
        <end position="197"/>
    </location>
</feature>
<feature type="region of interest" description="Disordered" evidence="1">
    <location>
        <begin position="178"/>
        <end position="201"/>
    </location>
</feature>
<reference evidence="2 3" key="1">
    <citation type="submission" date="2016-03" db="EMBL/GenBank/DDBJ databases">
        <authorList>
            <person name="Devillers H."/>
        </authorList>
    </citation>
    <scope>NUCLEOTIDE SEQUENCE [LARGE SCALE GENOMIC DNA]</scope>
    <source>
        <strain evidence="2">CBS 11717</strain>
    </source>
</reference>
<feature type="region of interest" description="Disordered" evidence="1">
    <location>
        <begin position="100"/>
        <end position="159"/>
    </location>
</feature>
<sequence length="553" mass="59750">MSFDANHTAKDVFGSDDRRADAADAAHGTGLHNADFSDATPNILLEQLAYVDNFMPELDNSLHAFGPMLDGDDGQGTALGLDDRLAAELSAFADETFIFPDEEKPHDAGPNDAGGSSGDPSGVPATGPDRPAAESWPELHNGQADATTERGSSGRNSHYLSRHRSNFLASQYDNARQRFSSKDRQTHTSHSPEDDHGGFTNVDMAERESQPFSRQGQNGNVPYSASPLSNLIADFSRPEGVSRPYSLSNTPESSQNTAPDRAFAVSSLSQPPQHAQNDWSRIQMPEYSSIPTSTILALLPRVRVPPGAYRSLQSAGFEHDQIEAIAALIAYHQTQKARLNASAGNSTISAAASASPNAQGPDLASFLFQFINQEHDSPGSQQSEPGRASNAHEPRQNHATPSSDFLNSLVDFKGPKPPVNAASKKPVDPDSSRAPTVPTASVNEEKLNNVETAPVVKRSESQTEIRTTSEGPVPKANNKRKLKERELESSIQEVSELAVNLQKRIHTLEMENRLLKNLIMEKGELTGIEQVEGVRREVVKSLNTPQSSKSAVV</sequence>
<dbReference type="STRING" id="1230905.A0A1G4J874"/>
<organism evidence="2 3">
    <name type="scientific">Lachancea mirantina</name>
    <dbReference type="NCBI Taxonomy" id="1230905"/>
    <lineage>
        <taxon>Eukaryota</taxon>
        <taxon>Fungi</taxon>
        <taxon>Dikarya</taxon>
        <taxon>Ascomycota</taxon>
        <taxon>Saccharomycotina</taxon>
        <taxon>Saccharomycetes</taxon>
        <taxon>Saccharomycetales</taxon>
        <taxon>Saccharomycetaceae</taxon>
        <taxon>Lachancea</taxon>
    </lineage>
</organism>
<evidence type="ECO:0000313" key="3">
    <source>
        <dbReference type="Proteomes" id="UP000191024"/>
    </source>
</evidence>
<dbReference type="AlphaFoldDB" id="A0A1G4J874"/>
<feature type="region of interest" description="Disordered" evidence="1">
    <location>
        <begin position="375"/>
        <end position="489"/>
    </location>
</feature>
<evidence type="ECO:0000313" key="2">
    <source>
        <dbReference type="EMBL" id="SCU86157.1"/>
    </source>
</evidence>
<dbReference type="OrthoDB" id="1939598at2759"/>
<dbReference type="EMBL" id="LT598463">
    <property type="protein sequence ID" value="SCU86157.1"/>
    <property type="molecule type" value="Genomic_DNA"/>
</dbReference>
<keyword evidence="3" id="KW-1185">Reference proteome</keyword>
<accession>A0A1G4J874</accession>
<feature type="compositionally biased region" description="Polar residues" evidence="1">
    <location>
        <begin position="144"/>
        <end position="159"/>
    </location>
</feature>